<feature type="domain" description="CHAT" evidence="2">
    <location>
        <begin position="478"/>
        <end position="747"/>
    </location>
</feature>
<evidence type="ECO:0000313" key="4">
    <source>
        <dbReference type="Proteomes" id="UP000236724"/>
    </source>
</evidence>
<dbReference type="Pfam" id="PF12770">
    <property type="entry name" value="CHAT"/>
    <property type="match status" value="1"/>
</dbReference>
<proteinExistence type="predicted"/>
<dbReference type="Proteomes" id="UP000236724">
    <property type="component" value="Unassembled WGS sequence"/>
</dbReference>
<sequence>MKTMQLCLFCLLFVAGYSHAQTPLQTVRQGEEAFSQGAYAKAINNWQQALPQLESNAQVDLHIRIGSAYQALGDYRTAYQYLLQHQKSATQQQQILIHSQLADTLLGMQQTLAAAEQFEQGVKLARQTQQPQMLAHILNHQGTFFSVQDKTKQAEETYEQAYQQAEQAQDADLQINIRSNQARLALQQQNITQSLQHLQQAQALLPKINFALAQQLALAQLALRIHRESQHPQALAFAENRLQLAAQNPATAKETPRLQAQVRGYLGQVYERKGEIAHAQKFSRMALFLSQKQPDLSYQWHWQLGRLHRAEGDIPAAIQAYQQALDILHPIRMRLTSGRRDVQEFFLQSLRPVYFGLADLLLQQAWQASAEAKEQLLKQARATVEKLKVAELEEYFQDECVAISNLEKVPVVNLDALTRHTAMLYPILLPDRMELLVSLADGIHHLRVPVSEREMTQTIRAFQYNLQDSRNNRFIREAIQLHEWLIQPLLPLLSKYQIDTLVIVPDGALRMIPLGTLYDRETRRFLIQDYALAVTPSLDLTDPRPLPHENISVLLNGLSKGVQNFTALPNVPREIRGIESLFQQRQTLLDEKFSLTSINQALENQPYSIVHIASHGQFDTDPRNTFLLTYHDKLTMNKLETLLGLGSIRKQPVELLTLSACQTAVGDERAALGLAGVAIRAGARSALASLWFVNDEATSKLIVEFYRQLQQPNTSKAQALRKAQLALLKQRMFRHPAFWGAFLLIGNWL</sequence>
<dbReference type="AlphaFoldDB" id="A0A1H6FD98"/>
<dbReference type="SMART" id="SM00028">
    <property type="entry name" value="TPR"/>
    <property type="match status" value="7"/>
</dbReference>
<evidence type="ECO:0000313" key="3">
    <source>
        <dbReference type="EMBL" id="SEH07371.1"/>
    </source>
</evidence>
<feature type="chain" id="PRO_5014938736" evidence="1">
    <location>
        <begin position="21"/>
        <end position="749"/>
    </location>
</feature>
<dbReference type="OrthoDB" id="5558589at2"/>
<keyword evidence="4" id="KW-1185">Reference proteome</keyword>
<evidence type="ECO:0000259" key="2">
    <source>
        <dbReference type="Pfam" id="PF12770"/>
    </source>
</evidence>
<feature type="signal peptide" evidence="1">
    <location>
        <begin position="1"/>
        <end position="20"/>
    </location>
</feature>
<dbReference type="InterPro" id="IPR011990">
    <property type="entry name" value="TPR-like_helical_dom_sf"/>
</dbReference>
<dbReference type="EMBL" id="FMSV02000529">
    <property type="protein sequence ID" value="SEH07371.1"/>
    <property type="molecule type" value="Genomic_DNA"/>
</dbReference>
<gene>
    <name evidence="3" type="ORF">MBHS_03246</name>
</gene>
<dbReference type="PANTHER" id="PTHR10098">
    <property type="entry name" value="RAPSYN-RELATED"/>
    <property type="match status" value="1"/>
</dbReference>
<reference evidence="3 4" key="1">
    <citation type="submission" date="2016-10" db="EMBL/GenBank/DDBJ databases">
        <authorList>
            <person name="de Groot N.N."/>
        </authorList>
    </citation>
    <scope>NUCLEOTIDE SEQUENCE [LARGE SCALE GENOMIC DNA]</scope>
    <source>
        <strain evidence="3">MBHS1</strain>
    </source>
</reference>
<accession>A0A1H6FD98</accession>
<evidence type="ECO:0000256" key="1">
    <source>
        <dbReference type="SAM" id="SignalP"/>
    </source>
</evidence>
<dbReference type="InterPro" id="IPR019734">
    <property type="entry name" value="TPR_rpt"/>
</dbReference>
<name>A0A1H6FD98_9GAMM</name>
<keyword evidence="1" id="KW-0732">Signal</keyword>
<dbReference type="SUPFAM" id="SSF48452">
    <property type="entry name" value="TPR-like"/>
    <property type="match status" value="2"/>
</dbReference>
<organism evidence="3 4">
    <name type="scientific">Candidatus Venteria ishoeyi</name>
    <dbReference type="NCBI Taxonomy" id="1899563"/>
    <lineage>
        <taxon>Bacteria</taxon>
        <taxon>Pseudomonadati</taxon>
        <taxon>Pseudomonadota</taxon>
        <taxon>Gammaproteobacteria</taxon>
        <taxon>Thiotrichales</taxon>
        <taxon>Thiotrichaceae</taxon>
        <taxon>Venteria</taxon>
    </lineage>
</organism>
<protein>
    <submittedName>
        <fullName evidence="3">Photosystem I assembly protein Ycf3</fullName>
    </submittedName>
</protein>
<dbReference type="RefSeq" id="WP_103921032.1">
    <property type="nucleotide sequence ID" value="NZ_FMSV02000529.1"/>
</dbReference>
<dbReference type="Gene3D" id="1.25.40.10">
    <property type="entry name" value="Tetratricopeptide repeat domain"/>
    <property type="match status" value="3"/>
</dbReference>
<dbReference type="PANTHER" id="PTHR10098:SF112">
    <property type="entry name" value="SLR0380 PROTEIN"/>
    <property type="match status" value="1"/>
</dbReference>
<dbReference type="InterPro" id="IPR024983">
    <property type="entry name" value="CHAT_dom"/>
</dbReference>